<protein>
    <submittedName>
        <fullName evidence="1">Uncharacterized protein</fullName>
    </submittedName>
</protein>
<name>A0A3S9P223_9BACT</name>
<dbReference type="KEGG" id="fll:EI427_08170"/>
<dbReference type="RefSeq" id="WP_126613489.1">
    <property type="nucleotide sequence ID" value="NZ_CP034562.1"/>
</dbReference>
<sequence>MKQLIKNIFLSFVLIVGTIGVMANAHVCQGMLKAINLEPSHECCEMSMDMKEKTDCCDNQTKQVKVDSHYDQVIDVIEVPSYTYQEDISNLWTSVYSFILPESTLRLQNPMQFVFYEVKSPPIFLSIAINVAHSVFIV</sequence>
<dbReference type="InterPro" id="IPR058512">
    <property type="entry name" value="DUF8199"/>
</dbReference>
<keyword evidence="2" id="KW-1185">Reference proteome</keyword>
<organism evidence="1 2">
    <name type="scientific">Flammeovirga pectinis</name>
    <dbReference type="NCBI Taxonomy" id="2494373"/>
    <lineage>
        <taxon>Bacteria</taxon>
        <taxon>Pseudomonadati</taxon>
        <taxon>Bacteroidota</taxon>
        <taxon>Cytophagia</taxon>
        <taxon>Cytophagales</taxon>
        <taxon>Flammeovirgaceae</taxon>
        <taxon>Flammeovirga</taxon>
    </lineage>
</organism>
<evidence type="ECO:0000313" key="1">
    <source>
        <dbReference type="EMBL" id="AZQ62212.1"/>
    </source>
</evidence>
<evidence type="ECO:0000313" key="2">
    <source>
        <dbReference type="Proteomes" id="UP000267268"/>
    </source>
</evidence>
<accession>A0A3S9P223</accession>
<proteinExistence type="predicted"/>
<dbReference type="Pfam" id="PF26622">
    <property type="entry name" value="DUF8199"/>
    <property type="match status" value="1"/>
</dbReference>
<dbReference type="AlphaFoldDB" id="A0A3S9P223"/>
<gene>
    <name evidence="1" type="ORF">EI427_08170</name>
</gene>
<dbReference type="EMBL" id="CP034562">
    <property type="protein sequence ID" value="AZQ62212.1"/>
    <property type="molecule type" value="Genomic_DNA"/>
</dbReference>
<dbReference type="InterPro" id="IPR058060">
    <property type="entry name" value="HYC_CC_PP"/>
</dbReference>
<dbReference type="NCBIfam" id="NF047658">
    <property type="entry name" value="HYC_CC_PP"/>
    <property type="match status" value="1"/>
</dbReference>
<dbReference type="Proteomes" id="UP000267268">
    <property type="component" value="Chromosome 1"/>
</dbReference>
<reference evidence="1 2" key="1">
    <citation type="submission" date="2018-12" db="EMBL/GenBank/DDBJ databases">
        <title>Flammeovirga pectinis sp. nov., isolated from the gut of the Korean scallop, Patinopecten yessoensis.</title>
        <authorList>
            <person name="Bae J.-W."/>
            <person name="Jeong Y.-S."/>
            <person name="Kang W."/>
        </authorList>
    </citation>
    <scope>NUCLEOTIDE SEQUENCE [LARGE SCALE GENOMIC DNA]</scope>
    <source>
        <strain evidence="1 2">L12M1</strain>
    </source>
</reference>
<dbReference type="OrthoDB" id="979751at2"/>